<keyword evidence="2" id="KW-0732">Signal</keyword>
<feature type="compositionally biased region" description="Low complexity" evidence="1">
    <location>
        <begin position="186"/>
        <end position="196"/>
    </location>
</feature>
<evidence type="ECO:0000313" key="3">
    <source>
        <dbReference type="EMBL" id="CAJ0583032.1"/>
    </source>
</evidence>
<comment type="caution">
    <text evidence="3">The sequence shown here is derived from an EMBL/GenBank/DDBJ whole genome shotgun (WGS) entry which is preliminary data.</text>
</comment>
<evidence type="ECO:0000256" key="1">
    <source>
        <dbReference type="SAM" id="MobiDB-lite"/>
    </source>
</evidence>
<dbReference type="Proteomes" id="UP001177023">
    <property type="component" value="Unassembled WGS sequence"/>
</dbReference>
<dbReference type="AlphaFoldDB" id="A0AA36D966"/>
<feature type="chain" id="PRO_5041393409" evidence="2">
    <location>
        <begin position="19"/>
        <end position="323"/>
    </location>
</feature>
<organism evidence="3 4">
    <name type="scientific">Mesorhabditis spiculigera</name>
    <dbReference type="NCBI Taxonomy" id="96644"/>
    <lineage>
        <taxon>Eukaryota</taxon>
        <taxon>Metazoa</taxon>
        <taxon>Ecdysozoa</taxon>
        <taxon>Nematoda</taxon>
        <taxon>Chromadorea</taxon>
        <taxon>Rhabditida</taxon>
        <taxon>Rhabditina</taxon>
        <taxon>Rhabditomorpha</taxon>
        <taxon>Rhabditoidea</taxon>
        <taxon>Rhabditidae</taxon>
        <taxon>Mesorhabditinae</taxon>
        <taxon>Mesorhabditis</taxon>
    </lineage>
</organism>
<proteinExistence type="predicted"/>
<feature type="signal peptide" evidence="2">
    <location>
        <begin position="1"/>
        <end position="18"/>
    </location>
</feature>
<feature type="compositionally biased region" description="Acidic residues" evidence="1">
    <location>
        <begin position="254"/>
        <end position="268"/>
    </location>
</feature>
<feature type="region of interest" description="Disordered" evidence="1">
    <location>
        <begin position="180"/>
        <end position="199"/>
    </location>
</feature>
<feature type="non-terminal residue" evidence="3">
    <location>
        <position position="323"/>
    </location>
</feature>
<protein>
    <submittedName>
        <fullName evidence="3">Uncharacterized protein</fullName>
    </submittedName>
</protein>
<feature type="region of interest" description="Disordered" evidence="1">
    <location>
        <begin position="229"/>
        <end position="323"/>
    </location>
</feature>
<evidence type="ECO:0000256" key="2">
    <source>
        <dbReference type="SAM" id="SignalP"/>
    </source>
</evidence>
<evidence type="ECO:0000313" key="4">
    <source>
        <dbReference type="Proteomes" id="UP001177023"/>
    </source>
</evidence>
<feature type="compositionally biased region" description="Low complexity" evidence="1">
    <location>
        <begin position="229"/>
        <end position="253"/>
    </location>
</feature>
<sequence>MVYPRLFIFAILIGCAASASYGYALAAGRQSLPYRSRALVARQADFTADSSSQQVESSGIDFHPAGFPATHPKSSDISFEKSFSPLTKESEQPALPDIFDKPNFLKPLKTKPVCPFLNPWLDAVAHPDSDPECGHGMPGWRAHPSCRCHFLVKDRDEFGCALKFFTRCMLNNFAVVDTEDQPREAPTTTTTTTTEEPTTRQVFSTVQFRPTTKPRIVITPKQTFKPVHVTTTRRPVTTTTRRTTTHRPATAQEQFEEEFTDSEDDEEQQTGPGFDYIMGTRIIPDEKNDQGNGEVSLPQEFGQKESEEEPQFLVGRRIRLRRA</sequence>
<reference evidence="3" key="1">
    <citation type="submission" date="2023-06" db="EMBL/GenBank/DDBJ databases">
        <authorList>
            <person name="Delattre M."/>
        </authorList>
    </citation>
    <scope>NUCLEOTIDE SEQUENCE</scope>
    <source>
        <strain evidence="3">AF72</strain>
    </source>
</reference>
<name>A0AA36D966_9BILA</name>
<accession>A0AA36D966</accession>
<keyword evidence="4" id="KW-1185">Reference proteome</keyword>
<gene>
    <name evidence="3" type="ORF">MSPICULIGERA_LOCUS21150</name>
</gene>
<dbReference type="EMBL" id="CATQJA010002665">
    <property type="protein sequence ID" value="CAJ0583032.1"/>
    <property type="molecule type" value="Genomic_DNA"/>
</dbReference>